<name>R9P4Y0_PSEHS</name>
<dbReference type="eggNOG" id="ENOG502R23P">
    <property type="taxonomic scope" value="Eukaryota"/>
</dbReference>
<dbReference type="HOGENOM" id="CLU_405549_0_0_1"/>
<evidence type="ECO:0000313" key="3">
    <source>
        <dbReference type="Proteomes" id="UP000014071"/>
    </source>
</evidence>
<dbReference type="EMBL" id="DF238801">
    <property type="protein sequence ID" value="GAC96406.1"/>
    <property type="molecule type" value="Genomic_DNA"/>
</dbReference>
<feature type="region of interest" description="Disordered" evidence="1">
    <location>
        <begin position="193"/>
        <end position="568"/>
    </location>
</feature>
<evidence type="ECO:0000313" key="2">
    <source>
        <dbReference type="EMBL" id="GAC96406.1"/>
    </source>
</evidence>
<feature type="compositionally biased region" description="Low complexity" evidence="1">
    <location>
        <begin position="467"/>
        <end position="505"/>
    </location>
</feature>
<feature type="compositionally biased region" description="Acidic residues" evidence="1">
    <location>
        <begin position="287"/>
        <end position="297"/>
    </location>
</feature>
<feature type="compositionally biased region" description="Acidic residues" evidence="1">
    <location>
        <begin position="454"/>
        <end position="464"/>
    </location>
</feature>
<dbReference type="OrthoDB" id="2556851at2759"/>
<feature type="compositionally biased region" description="Low complexity" evidence="1">
    <location>
        <begin position="21"/>
        <end position="32"/>
    </location>
</feature>
<proteinExistence type="predicted"/>
<feature type="region of interest" description="Disordered" evidence="1">
    <location>
        <begin position="73"/>
        <end position="180"/>
    </location>
</feature>
<keyword evidence="3" id="KW-1185">Reference proteome</keyword>
<dbReference type="AlphaFoldDB" id="R9P4Y0"/>
<accession>R9P4Y0</accession>
<feature type="region of interest" description="Disordered" evidence="1">
    <location>
        <begin position="1"/>
        <end position="61"/>
    </location>
</feature>
<evidence type="ECO:0000256" key="1">
    <source>
        <dbReference type="SAM" id="MobiDB-lite"/>
    </source>
</evidence>
<feature type="compositionally biased region" description="Low complexity" evidence="1">
    <location>
        <begin position="514"/>
        <end position="532"/>
    </location>
</feature>
<dbReference type="GeneID" id="24109272"/>
<feature type="compositionally biased region" description="Acidic residues" evidence="1">
    <location>
        <begin position="605"/>
        <end position="629"/>
    </location>
</feature>
<feature type="compositionally biased region" description="Low complexity" evidence="1">
    <location>
        <begin position="92"/>
        <end position="105"/>
    </location>
</feature>
<feature type="compositionally biased region" description="Basic and acidic residues" evidence="1">
    <location>
        <begin position="388"/>
        <end position="397"/>
    </location>
</feature>
<feature type="compositionally biased region" description="Basic and acidic residues" evidence="1">
    <location>
        <begin position="334"/>
        <end position="362"/>
    </location>
</feature>
<feature type="compositionally biased region" description="Basic and acidic residues" evidence="1">
    <location>
        <begin position="276"/>
        <end position="286"/>
    </location>
</feature>
<reference evidence="3" key="1">
    <citation type="journal article" date="2013" name="Genome Announc.">
        <title>Draft genome sequence of the basidiomycetous yeast-like fungus Pseudozyma hubeiensis SY62, which produces an abundant amount of the biosurfactant mannosylerythritol lipids.</title>
        <authorList>
            <person name="Konishi M."/>
            <person name="Hatada Y."/>
            <person name="Horiuchi J."/>
        </authorList>
    </citation>
    <scope>NUCLEOTIDE SEQUENCE [LARGE SCALE GENOMIC DNA]</scope>
    <source>
        <strain evidence="3">SY62</strain>
    </source>
</reference>
<dbReference type="Proteomes" id="UP000014071">
    <property type="component" value="Unassembled WGS sequence"/>
</dbReference>
<organism evidence="2 3">
    <name type="scientific">Pseudozyma hubeiensis (strain SY62)</name>
    <name type="common">Yeast</name>
    <dbReference type="NCBI Taxonomy" id="1305764"/>
    <lineage>
        <taxon>Eukaryota</taxon>
        <taxon>Fungi</taxon>
        <taxon>Dikarya</taxon>
        <taxon>Basidiomycota</taxon>
        <taxon>Ustilaginomycotina</taxon>
        <taxon>Ustilaginomycetes</taxon>
        <taxon>Ustilaginales</taxon>
        <taxon>Ustilaginaceae</taxon>
        <taxon>Pseudozyma</taxon>
    </lineage>
</organism>
<dbReference type="RefSeq" id="XP_012189993.1">
    <property type="nucleotide sequence ID" value="XM_012334603.1"/>
</dbReference>
<sequence>MHADSSALVPTAPTTEINLVSSPPTSHATSPTRVRSSPLRPSSAANVVVEASSGGRGTGKSAIAAYSVDPVEAYVANSDPEDDDEQIGHSDSAQASQPLSLPSSPVRSGKRAFAANIDQESSSSVYVQIPAASPSSRPPRQTPGSTKKNKKKQQSDTSRSGGSDAFDSAEQDAPTAVEDDDAAYAAALAAQEATLARRRPTRNARKEVSYGPNCDLEGRPLSSKRQKESTTKSKVAAKDSLTAQNARDKRRSRDFSDDDEEAVEGAKPGPSSSSKSKRELGSKHAAEDDEDLTDDDIGFAARDRKKAKTSKLITAISDSEEEAATSRTTRGKKTQPERSSRRDKIKDDARVSDEGESERDNDILTPPAPTSPRRSTRRSVPSPKKKQAKEAAEDKPQKSAGKGKKKQRKTFDLDRDGEEEEEAEEKKDEGETVEDVAAQADEASRSSGQKIAEADGEEAEEEEAVNSAPPAKPSASPTISKASLSTSSPALTSTSTPRSAPTTVAIKRIATSGTSSPTLHASSPTTSASPRSFFGKPLTTLLSTGAARRPGLTRKHNIPSLLNHRGAPKAPVRGLVVSKRRMQDDDYEYDAEYEALIAKGKKGSDDEDASDAEVVEKEEEEDEGLEEYD</sequence>
<feature type="region of interest" description="Disordered" evidence="1">
    <location>
        <begin position="597"/>
        <end position="629"/>
    </location>
</feature>
<feature type="compositionally biased region" description="Low complexity" evidence="1">
    <location>
        <begin position="42"/>
        <end position="53"/>
    </location>
</feature>
<protein>
    <submittedName>
        <fullName evidence="2">Uncharacterized protein</fullName>
    </submittedName>
</protein>
<gene>
    <name evidence="2" type="ORF">PHSY_003986</name>
</gene>